<feature type="DNA-binding region" description="H-T-H motif" evidence="2">
    <location>
        <begin position="25"/>
        <end position="44"/>
    </location>
</feature>
<keyword evidence="1 2" id="KW-0238">DNA-binding</keyword>
<dbReference type="InterPro" id="IPR050624">
    <property type="entry name" value="HTH-type_Tx_Regulator"/>
</dbReference>
<accession>A0ABW5QT22</accession>
<dbReference type="InterPro" id="IPR001647">
    <property type="entry name" value="HTH_TetR"/>
</dbReference>
<dbReference type="PRINTS" id="PR00455">
    <property type="entry name" value="HTHTETR"/>
</dbReference>
<reference evidence="5" key="1">
    <citation type="journal article" date="2019" name="Int. J. Syst. Evol. Microbiol.">
        <title>The Global Catalogue of Microorganisms (GCM) 10K type strain sequencing project: providing services to taxonomists for standard genome sequencing and annotation.</title>
        <authorList>
            <consortium name="The Broad Institute Genomics Platform"/>
            <consortium name="The Broad Institute Genome Sequencing Center for Infectious Disease"/>
            <person name="Wu L."/>
            <person name="Ma J."/>
        </authorList>
    </citation>
    <scope>NUCLEOTIDE SEQUENCE [LARGE SCALE GENOMIC DNA]</scope>
    <source>
        <strain evidence="5">TISTR 1827</strain>
    </source>
</reference>
<comment type="caution">
    <text evidence="4">The sequence shown here is derived from an EMBL/GenBank/DDBJ whole genome shotgun (WGS) entry which is preliminary data.</text>
</comment>
<dbReference type="Pfam" id="PF00440">
    <property type="entry name" value="TetR_N"/>
    <property type="match status" value="1"/>
</dbReference>
<protein>
    <submittedName>
        <fullName evidence="4">TetR/AcrR family transcriptional regulator</fullName>
    </submittedName>
</protein>
<evidence type="ECO:0000259" key="3">
    <source>
        <dbReference type="PROSITE" id="PS50977"/>
    </source>
</evidence>
<evidence type="ECO:0000313" key="5">
    <source>
        <dbReference type="Proteomes" id="UP001597493"/>
    </source>
</evidence>
<evidence type="ECO:0000313" key="4">
    <source>
        <dbReference type="EMBL" id="MFD2659502.1"/>
    </source>
</evidence>
<evidence type="ECO:0000256" key="1">
    <source>
        <dbReference type="ARBA" id="ARBA00023125"/>
    </source>
</evidence>
<dbReference type="InterPro" id="IPR009057">
    <property type="entry name" value="Homeodomain-like_sf"/>
</dbReference>
<dbReference type="SUPFAM" id="SSF46689">
    <property type="entry name" value="Homeodomain-like"/>
    <property type="match status" value="1"/>
</dbReference>
<sequence>MQDKKAKIIEACKRSFALYGYKGTTIGQVARLAGIGKGTVYLYFESKEDILREIVGQLVGEMIALAEQSLKSGTTLAEKLHNALFNCLMFRKEHAMLAKLTQEASQFGTEPSAGALAQIETGLLSYISLKLQKGIETGLIRPVETEVTSYALLKLYVALVIDWENHGPRLTNEQSSALLERYILHGLVPPATADPSIQIK</sequence>
<dbReference type="PANTHER" id="PTHR43479">
    <property type="entry name" value="ACREF/ENVCD OPERON REPRESSOR-RELATED"/>
    <property type="match status" value="1"/>
</dbReference>
<name>A0ABW5QT22_9BACL</name>
<proteinExistence type="predicted"/>
<dbReference type="InterPro" id="IPR023772">
    <property type="entry name" value="DNA-bd_HTH_TetR-type_CS"/>
</dbReference>
<evidence type="ECO:0000256" key="2">
    <source>
        <dbReference type="PROSITE-ProRule" id="PRU00335"/>
    </source>
</evidence>
<dbReference type="Proteomes" id="UP001597493">
    <property type="component" value="Unassembled WGS sequence"/>
</dbReference>
<dbReference type="EMBL" id="JBHUMY010000004">
    <property type="protein sequence ID" value="MFD2659502.1"/>
    <property type="molecule type" value="Genomic_DNA"/>
</dbReference>
<keyword evidence="5" id="KW-1185">Reference proteome</keyword>
<dbReference type="SUPFAM" id="SSF48498">
    <property type="entry name" value="Tetracyclin repressor-like, C-terminal domain"/>
    <property type="match status" value="1"/>
</dbReference>
<dbReference type="Gene3D" id="1.10.357.10">
    <property type="entry name" value="Tetracycline Repressor, domain 2"/>
    <property type="match status" value="1"/>
</dbReference>
<dbReference type="PROSITE" id="PS01081">
    <property type="entry name" value="HTH_TETR_1"/>
    <property type="match status" value="1"/>
</dbReference>
<dbReference type="InterPro" id="IPR036271">
    <property type="entry name" value="Tet_transcr_reg_TetR-rel_C_sf"/>
</dbReference>
<dbReference type="PANTHER" id="PTHR43479:SF11">
    <property type="entry name" value="ACREF_ENVCD OPERON REPRESSOR-RELATED"/>
    <property type="match status" value="1"/>
</dbReference>
<dbReference type="PROSITE" id="PS50977">
    <property type="entry name" value="HTH_TETR_2"/>
    <property type="match status" value="1"/>
</dbReference>
<feature type="domain" description="HTH tetR-type" evidence="3">
    <location>
        <begin position="2"/>
        <end position="62"/>
    </location>
</feature>
<organism evidence="4 5">
    <name type="scientific">Paenibacillus thailandensis</name>
    <dbReference type="NCBI Taxonomy" id="393250"/>
    <lineage>
        <taxon>Bacteria</taxon>
        <taxon>Bacillati</taxon>
        <taxon>Bacillota</taxon>
        <taxon>Bacilli</taxon>
        <taxon>Bacillales</taxon>
        <taxon>Paenibacillaceae</taxon>
        <taxon>Paenibacillus</taxon>
    </lineage>
</organism>
<dbReference type="Gene3D" id="1.10.10.60">
    <property type="entry name" value="Homeodomain-like"/>
    <property type="match status" value="1"/>
</dbReference>
<dbReference type="RefSeq" id="WP_379270193.1">
    <property type="nucleotide sequence ID" value="NZ_JBHUGT010000020.1"/>
</dbReference>
<gene>
    <name evidence="4" type="ORF">ACFSW5_04395</name>
</gene>